<dbReference type="Proteomes" id="UP000552757">
    <property type="component" value="Unassembled WGS sequence"/>
</dbReference>
<keyword evidence="7" id="KW-1185">Reference proteome</keyword>
<dbReference type="InterPro" id="IPR039426">
    <property type="entry name" value="TonB-dep_rcpt-like"/>
</dbReference>
<keyword evidence="6" id="KW-0675">Receptor</keyword>
<keyword evidence="1" id="KW-0406">Ion transport</keyword>
<evidence type="ECO:0000256" key="3">
    <source>
        <dbReference type="PROSITE-ProRule" id="PRU01360"/>
    </source>
</evidence>
<comment type="caution">
    <text evidence="6">The sequence shown here is derived from an EMBL/GenBank/DDBJ whole genome shotgun (WGS) entry which is preliminary data.</text>
</comment>
<evidence type="ECO:0000256" key="4">
    <source>
        <dbReference type="SAM" id="SignalP"/>
    </source>
</evidence>
<name>A0A7W6DIR4_9SPHN</name>
<keyword evidence="3" id="KW-1134">Transmembrane beta strand</keyword>
<dbReference type="SUPFAM" id="SSF56935">
    <property type="entry name" value="Porins"/>
    <property type="match status" value="1"/>
</dbReference>
<dbReference type="EMBL" id="JACIEB010000002">
    <property type="protein sequence ID" value="MBB3981390.1"/>
    <property type="molecule type" value="Genomic_DNA"/>
</dbReference>
<evidence type="ECO:0000259" key="5">
    <source>
        <dbReference type="Pfam" id="PF07715"/>
    </source>
</evidence>
<keyword evidence="3" id="KW-0998">Cell outer membrane</keyword>
<dbReference type="GO" id="GO:0006811">
    <property type="term" value="P:monoatomic ion transport"/>
    <property type="evidence" value="ECO:0007669"/>
    <property type="project" value="UniProtKB-KW"/>
</dbReference>
<dbReference type="InterPro" id="IPR012910">
    <property type="entry name" value="Plug_dom"/>
</dbReference>
<feature type="domain" description="TonB-dependent receptor plug" evidence="5">
    <location>
        <begin position="57"/>
        <end position="154"/>
    </location>
</feature>
<dbReference type="PANTHER" id="PTHR32552">
    <property type="entry name" value="FERRICHROME IRON RECEPTOR-RELATED"/>
    <property type="match status" value="1"/>
</dbReference>
<evidence type="ECO:0000256" key="1">
    <source>
        <dbReference type="ARBA" id="ARBA00023065"/>
    </source>
</evidence>
<keyword evidence="3" id="KW-0812">Transmembrane</keyword>
<sequence>MRTSIIALSSALAATSPALAQDASTTPGWTPEIVVTGLRDGYDVPAAASATRVATPVEKIPQSIQALTRQLIEDQDLQNLTDALVNVSGVVPTSQAQAVLQPTLVRGFKVNYFVDGIPTYQLPEGAADPATLVFVDRIEVAKGPTATLYGGGAGAPLSGLVNLVSRDPSTAKLSASVGLRAGSFNTWGGDADINLPLGEAAAFRVSGRDGNILTGAVVSAGLDFAIALVEQLRGRAYAEALVLQGEYAPDPSIKGGTLATTSAPVGEMMSEMFAPVASMFRAMAKS</sequence>
<dbReference type="Gene3D" id="3.40.50.880">
    <property type="match status" value="1"/>
</dbReference>
<dbReference type="AlphaFoldDB" id="A0A7W6DIR4"/>
<accession>A0A7W6DIR4</accession>
<evidence type="ECO:0000313" key="7">
    <source>
        <dbReference type="Proteomes" id="UP000552757"/>
    </source>
</evidence>
<keyword evidence="2" id="KW-0798">TonB box</keyword>
<comment type="subcellular location">
    <subcellularLocation>
        <location evidence="3">Cell outer membrane</location>
        <topology evidence="3">Multi-pass membrane protein</topology>
    </subcellularLocation>
</comment>
<keyword evidence="3" id="KW-0472">Membrane</keyword>
<dbReference type="InterPro" id="IPR029062">
    <property type="entry name" value="Class_I_gatase-like"/>
</dbReference>
<organism evidence="6 7">
    <name type="scientific">Sphingobium fontiphilum</name>
    <dbReference type="NCBI Taxonomy" id="944425"/>
    <lineage>
        <taxon>Bacteria</taxon>
        <taxon>Pseudomonadati</taxon>
        <taxon>Pseudomonadota</taxon>
        <taxon>Alphaproteobacteria</taxon>
        <taxon>Sphingomonadales</taxon>
        <taxon>Sphingomonadaceae</taxon>
        <taxon>Sphingobium</taxon>
    </lineage>
</organism>
<dbReference type="GO" id="GO:0009279">
    <property type="term" value="C:cell outer membrane"/>
    <property type="evidence" value="ECO:0007669"/>
    <property type="project" value="UniProtKB-SubCell"/>
</dbReference>
<proteinExistence type="inferred from homology"/>
<dbReference type="RefSeq" id="WP_183954398.1">
    <property type="nucleotide sequence ID" value="NZ_JACIEB010000002.1"/>
</dbReference>
<evidence type="ECO:0000256" key="2">
    <source>
        <dbReference type="ARBA" id="ARBA00023077"/>
    </source>
</evidence>
<dbReference type="InterPro" id="IPR037066">
    <property type="entry name" value="Plug_dom_sf"/>
</dbReference>
<keyword evidence="3" id="KW-0813">Transport</keyword>
<dbReference type="PANTHER" id="PTHR32552:SF81">
    <property type="entry name" value="TONB-DEPENDENT OUTER MEMBRANE RECEPTOR"/>
    <property type="match status" value="1"/>
</dbReference>
<dbReference type="Pfam" id="PF07715">
    <property type="entry name" value="Plug"/>
    <property type="match status" value="1"/>
</dbReference>
<feature type="chain" id="PRO_5031447928" evidence="4">
    <location>
        <begin position="21"/>
        <end position="286"/>
    </location>
</feature>
<protein>
    <submittedName>
        <fullName evidence="6">Outer membrane receptor for ferric coprogen and ferric-rhodotorulic acid</fullName>
    </submittedName>
</protein>
<comment type="similarity">
    <text evidence="3">Belongs to the TonB-dependent receptor family.</text>
</comment>
<dbReference type="PROSITE" id="PS52016">
    <property type="entry name" value="TONB_DEPENDENT_REC_3"/>
    <property type="match status" value="1"/>
</dbReference>
<dbReference type="Gene3D" id="2.170.130.10">
    <property type="entry name" value="TonB-dependent receptor, plug domain"/>
    <property type="match status" value="1"/>
</dbReference>
<dbReference type="SUPFAM" id="SSF52317">
    <property type="entry name" value="Class I glutamine amidotransferase-like"/>
    <property type="match status" value="1"/>
</dbReference>
<feature type="signal peptide" evidence="4">
    <location>
        <begin position="1"/>
        <end position="20"/>
    </location>
</feature>
<keyword evidence="4" id="KW-0732">Signal</keyword>
<reference evidence="6 7" key="1">
    <citation type="submission" date="2020-08" db="EMBL/GenBank/DDBJ databases">
        <title>Genomic Encyclopedia of Type Strains, Phase IV (KMG-IV): sequencing the most valuable type-strain genomes for metagenomic binning, comparative biology and taxonomic classification.</title>
        <authorList>
            <person name="Goeker M."/>
        </authorList>
    </citation>
    <scope>NUCLEOTIDE SEQUENCE [LARGE SCALE GENOMIC DNA]</scope>
    <source>
        <strain evidence="6 7">DSM 29348</strain>
    </source>
</reference>
<evidence type="ECO:0000313" key="6">
    <source>
        <dbReference type="EMBL" id="MBB3981390.1"/>
    </source>
</evidence>
<gene>
    <name evidence="6" type="ORF">GGR44_001037</name>
</gene>